<sequence>MHLNQEIIWSLQLVLASAVAMRLALSGATASKKRA</sequence>
<organism evidence="2 3">
    <name type="scientific">Lactococcus termiticola</name>
    <dbReference type="NCBI Taxonomy" id="2169526"/>
    <lineage>
        <taxon>Bacteria</taxon>
        <taxon>Bacillati</taxon>
        <taxon>Bacillota</taxon>
        <taxon>Bacilli</taxon>
        <taxon>Lactobacillales</taxon>
        <taxon>Streptococcaceae</taxon>
        <taxon>Lactococcus</taxon>
    </lineage>
</organism>
<proteinExistence type="predicted"/>
<keyword evidence="3" id="KW-1185">Reference proteome</keyword>
<keyword evidence="1" id="KW-0472">Membrane</keyword>
<gene>
    <name evidence="2" type="ORF">NtB2_01500</name>
</gene>
<keyword evidence="1" id="KW-0812">Transmembrane</keyword>
<evidence type="ECO:0000256" key="1">
    <source>
        <dbReference type="SAM" id="Phobius"/>
    </source>
</evidence>
<feature type="transmembrane region" description="Helical" evidence="1">
    <location>
        <begin position="6"/>
        <end position="25"/>
    </location>
</feature>
<evidence type="ECO:0000313" key="2">
    <source>
        <dbReference type="EMBL" id="GBG97360.1"/>
    </source>
</evidence>
<reference evidence="2 3" key="1">
    <citation type="journal article" date="2018" name="Genome Announc.">
        <title>Draft Genome Sequence of Lactococcus sp. Strain NtB2 (JCM 32569), Isolated from the Gut of the Higher Termite Nasutitermes takasagoensis.</title>
        <authorList>
            <person name="Noda S."/>
            <person name="Aihara C."/>
            <person name="Yuki M."/>
            <person name="Ohkuma M."/>
        </authorList>
    </citation>
    <scope>NUCLEOTIDE SEQUENCE [LARGE SCALE GENOMIC DNA]</scope>
    <source>
        <strain evidence="2 3">NtB2</strain>
    </source>
</reference>
<protein>
    <submittedName>
        <fullName evidence="2">Uncharacterized protein</fullName>
    </submittedName>
</protein>
<accession>A0A2R5HKH5</accession>
<dbReference type="AlphaFoldDB" id="A0A2R5HKH5"/>
<dbReference type="Proteomes" id="UP000245021">
    <property type="component" value="Unassembled WGS sequence"/>
</dbReference>
<dbReference type="EMBL" id="BFFO01000010">
    <property type="protein sequence ID" value="GBG97360.1"/>
    <property type="molecule type" value="Genomic_DNA"/>
</dbReference>
<evidence type="ECO:0000313" key="3">
    <source>
        <dbReference type="Proteomes" id="UP000245021"/>
    </source>
</evidence>
<keyword evidence="1" id="KW-1133">Transmembrane helix</keyword>
<name>A0A2R5HKH5_9LACT</name>
<comment type="caution">
    <text evidence="2">The sequence shown here is derived from an EMBL/GenBank/DDBJ whole genome shotgun (WGS) entry which is preliminary data.</text>
</comment>